<dbReference type="PANTHER" id="PTHR20958">
    <property type="entry name" value="GLYCINE N-ACYLTRANSFERASE-LIKE PROTEIN"/>
    <property type="match status" value="1"/>
</dbReference>
<dbReference type="InterPro" id="IPR016181">
    <property type="entry name" value="Acyl_CoA_acyltransferase"/>
</dbReference>
<dbReference type="VEuPathDB" id="VectorBase:GPAI034248"/>
<dbReference type="InterPro" id="IPR053225">
    <property type="entry name" value="Acyl-CoA_N-acyltransferase"/>
</dbReference>
<dbReference type="GO" id="GO:0016747">
    <property type="term" value="F:acyltransferase activity, transferring groups other than amino-acyl groups"/>
    <property type="evidence" value="ECO:0007669"/>
    <property type="project" value="InterPro"/>
</dbReference>
<keyword evidence="3" id="KW-1185">Reference proteome</keyword>
<sequence length="323" mass="37406">MPLADLTFLSTQRTFTKKIFNSVGWRFRLCKSNKQLRSPNHLKHSIMRNELIEIASSQWEKLRDLYANKRIYSCSYNLLQTLIDCVKQNENFEVSIYALNGEWETDGTFIAKFYNQFYCNALSDNFQRLLEALNCLDNTQEYWVSGFQERCTLTVKQHLLSCGLLEEEFRPEGTFWYHLPINEALTFKVEPPSHLKLQRLQECHADQVNSVWPHRTPGSADFVRLLIQYNDSVGVFDEGNNLIAWCLILPLGSLGLLQVIDSRKRQGLGQLVVRYMSKLLATKGLEVTAPVVFANVASRSMFEKLGFKIVDKVYWTRKPAKKS</sequence>
<feature type="domain" description="N-acetyltransferase" evidence="1">
    <location>
        <begin position="195"/>
        <end position="323"/>
    </location>
</feature>
<protein>
    <recommendedName>
        <fullName evidence="1">N-acetyltransferase domain-containing protein</fullName>
    </recommendedName>
</protein>
<proteinExistence type="predicted"/>
<dbReference type="InterPro" id="IPR000182">
    <property type="entry name" value="GNAT_dom"/>
</dbReference>
<dbReference type="AlphaFoldDB" id="A0A1B0A4I0"/>
<dbReference type="STRING" id="7398.A0A1B0A4I0"/>
<organism evidence="2 3">
    <name type="scientific">Glossina pallidipes</name>
    <name type="common">Tsetse fly</name>
    <dbReference type="NCBI Taxonomy" id="7398"/>
    <lineage>
        <taxon>Eukaryota</taxon>
        <taxon>Metazoa</taxon>
        <taxon>Ecdysozoa</taxon>
        <taxon>Arthropoda</taxon>
        <taxon>Hexapoda</taxon>
        <taxon>Insecta</taxon>
        <taxon>Pterygota</taxon>
        <taxon>Neoptera</taxon>
        <taxon>Endopterygota</taxon>
        <taxon>Diptera</taxon>
        <taxon>Brachycera</taxon>
        <taxon>Muscomorpha</taxon>
        <taxon>Hippoboscoidea</taxon>
        <taxon>Glossinidae</taxon>
        <taxon>Glossina</taxon>
    </lineage>
</organism>
<evidence type="ECO:0000313" key="2">
    <source>
        <dbReference type="EnsemblMetazoa" id="GPAI034248-PA"/>
    </source>
</evidence>
<evidence type="ECO:0000259" key="1">
    <source>
        <dbReference type="PROSITE" id="PS51186"/>
    </source>
</evidence>
<dbReference type="Proteomes" id="UP000092445">
    <property type="component" value="Unassembled WGS sequence"/>
</dbReference>
<dbReference type="PANTHER" id="PTHR20958:SF10">
    <property type="entry name" value="GH05617P-RELATED"/>
    <property type="match status" value="1"/>
</dbReference>
<dbReference type="SUPFAM" id="SSF55729">
    <property type="entry name" value="Acyl-CoA N-acyltransferases (Nat)"/>
    <property type="match status" value="1"/>
</dbReference>
<dbReference type="Gene3D" id="3.40.630.30">
    <property type="match status" value="2"/>
</dbReference>
<evidence type="ECO:0000313" key="3">
    <source>
        <dbReference type="Proteomes" id="UP000092445"/>
    </source>
</evidence>
<reference evidence="3" key="1">
    <citation type="submission" date="2014-03" db="EMBL/GenBank/DDBJ databases">
        <authorList>
            <person name="Aksoy S."/>
            <person name="Warren W."/>
            <person name="Wilson R.K."/>
        </authorList>
    </citation>
    <scope>NUCLEOTIDE SEQUENCE [LARGE SCALE GENOMIC DNA]</scope>
    <source>
        <strain evidence="3">IAEA</strain>
    </source>
</reference>
<dbReference type="Pfam" id="PF08445">
    <property type="entry name" value="FR47"/>
    <property type="match status" value="1"/>
</dbReference>
<accession>A0A1B0A4I0</accession>
<dbReference type="EnsemblMetazoa" id="GPAI034248-RA">
    <property type="protein sequence ID" value="GPAI034248-PA"/>
    <property type="gene ID" value="GPAI034248"/>
</dbReference>
<reference evidence="2" key="2">
    <citation type="submission" date="2020-05" db="UniProtKB">
        <authorList>
            <consortium name="EnsemblMetazoa"/>
        </authorList>
    </citation>
    <scope>IDENTIFICATION</scope>
    <source>
        <strain evidence="2">IAEA</strain>
    </source>
</reference>
<dbReference type="PROSITE" id="PS51186">
    <property type="entry name" value="GNAT"/>
    <property type="match status" value="1"/>
</dbReference>
<dbReference type="InterPro" id="IPR013653">
    <property type="entry name" value="GCN5-like_dom"/>
</dbReference>
<name>A0A1B0A4I0_GLOPL</name>